<evidence type="ECO:0000256" key="1">
    <source>
        <dbReference type="SAM" id="SignalP"/>
    </source>
</evidence>
<evidence type="ECO:0008006" key="4">
    <source>
        <dbReference type="Google" id="ProtNLM"/>
    </source>
</evidence>
<keyword evidence="1" id="KW-0732">Signal</keyword>
<reference evidence="2" key="1">
    <citation type="submission" date="2023-06" db="EMBL/GenBank/DDBJ databases">
        <authorList>
            <consortium name="Lawrence Berkeley National Laboratory"/>
            <person name="Ahrendt S."/>
            <person name="Sahu N."/>
            <person name="Indic B."/>
            <person name="Wong-Bajracharya J."/>
            <person name="Merenyi Z."/>
            <person name="Ke H.-M."/>
            <person name="Monk M."/>
            <person name="Kocsube S."/>
            <person name="Drula E."/>
            <person name="Lipzen A."/>
            <person name="Balint B."/>
            <person name="Henrissat B."/>
            <person name="Andreopoulos B."/>
            <person name="Martin F.M."/>
            <person name="Harder C.B."/>
            <person name="Rigling D."/>
            <person name="Ford K.L."/>
            <person name="Foster G.D."/>
            <person name="Pangilinan J."/>
            <person name="Papanicolaou A."/>
            <person name="Barry K."/>
            <person name="LaButti K."/>
            <person name="Viragh M."/>
            <person name="Koriabine M."/>
            <person name="Yan M."/>
            <person name="Riley R."/>
            <person name="Champramary S."/>
            <person name="Plett K.L."/>
            <person name="Tsai I.J."/>
            <person name="Slot J."/>
            <person name="Sipos G."/>
            <person name="Plett J."/>
            <person name="Nagy L.G."/>
            <person name="Grigoriev I.V."/>
        </authorList>
    </citation>
    <scope>NUCLEOTIDE SEQUENCE</scope>
    <source>
        <strain evidence="2">ICMP 16352</strain>
    </source>
</reference>
<dbReference type="AlphaFoldDB" id="A0AA39P811"/>
<gene>
    <name evidence="2" type="ORF">IW261DRAFT_1480168</name>
</gene>
<comment type="caution">
    <text evidence="2">The sequence shown here is derived from an EMBL/GenBank/DDBJ whole genome shotgun (WGS) entry which is preliminary data.</text>
</comment>
<accession>A0AA39P811</accession>
<keyword evidence="3" id="KW-1185">Reference proteome</keyword>
<dbReference type="Proteomes" id="UP001175227">
    <property type="component" value="Unassembled WGS sequence"/>
</dbReference>
<feature type="chain" id="PRO_5041440380" description="Secreted protein" evidence="1">
    <location>
        <begin position="18"/>
        <end position="84"/>
    </location>
</feature>
<protein>
    <recommendedName>
        <fullName evidence="4">Secreted protein</fullName>
    </recommendedName>
</protein>
<organism evidence="2 3">
    <name type="scientific">Armillaria novae-zelandiae</name>
    <dbReference type="NCBI Taxonomy" id="153914"/>
    <lineage>
        <taxon>Eukaryota</taxon>
        <taxon>Fungi</taxon>
        <taxon>Dikarya</taxon>
        <taxon>Basidiomycota</taxon>
        <taxon>Agaricomycotina</taxon>
        <taxon>Agaricomycetes</taxon>
        <taxon>Agaricomycetidae</taxon>
        <taxon>Agaricales</taxon>
        <taxon>Marasmiineae</taxon>
        <taxon>Physalacriaceae</taxon>
        <taxon>Armillaria</taxon>
    </lineage>
</organism>
<feature type="signal peptide" evidence="1">
    <location>
        <begin position="1"/>
        <end position="17"/>
    </location>
</feature>
<proteinExistence type="predicted"/>
<evidence type="ECO:0000313" key="3">
    <source>
        <dbReference type="Proteomes" id="UP001175227"/>
    </source>
</evidence>
<evidence type="ECO:0000313" key="2">
    <source>
        <dbReference type="EMBL" id="KAK0479305.1"/>
    </source>
</evidence>
<dbReference type="EMBL" id="JAUEPR010000012">
    <property type="protein sequence ID" value="KAK0479305.1"/>
    <property type="molecule type" value="Genomic_DNA"/>
</dbReference>
<name>A0AA39P811_9AGAR</name>
<sequence>MACQIFLIAITTLSIRAVNDVLMQSLTADCLERRSDPWRAGLQDGCISCRPLPGKRKDRFCAQRGCRQGEQLGHKSAHFRRNMK</sequence>